<reference evidence="7 8" key="1">
    <citation type="submission" date="2019-07" db="EMBL/GenBank/DDBJ databases">
        <authorList>
            <person name="Kim J."/>
        </authorList>
    </citation>
    <scope>NUCLEOTIDE SEQUENCE [LARGE SCALE GENOMIC DNA]</scope>
    <source>
        <strain evidence="7 8">JC52</strain>
    </source>
</reference>
<dbReference type="Gene3D" id="3.40.50.2000">
    <property type="entry name" value="Glycogen Phosphorylase B"/>
    <property type="match status" value="1"/>
</dbReference>
<dbReference type="GO" id="GO:0016758">
    <property type="term" value="F:hexosyltransferase activity"/>
    <property type="evidence" value="ECO:0007669"/>
    <property type="project" value="InterPro"/>
</dbReference>
<evidence type="ECO:0000313" key="8">
    <source>
        <dbReference type="Proteomes" id="UP000317036"/>
    </source>
</evidence>
<dbReference type="InterPro" id="IPR007235">
    <property type="entry name" value="Glyco_trans_28_C"/>
</dbReference>
<accession>A0A559KAK7</accession>
<evidence type="ECO:0000259" key="6">
    <source>
        <dbReference type="Pfam" id="PF06925"/>
    </source>
</evidence>
<dbReference type="GO" id="GO:0009247">
    <property type="term" value="P:glycolipid biosynthetic process"/>
    <property type="evidence" value="ECO:0007669"/>
    <property type="project" value="InterPro"/>
</dbReference>
<dbReference type="EMBL" id="VNJI01000016">
    <property type="protein sequence ID" value="TVY09170.1"/>
    <property type="molecule type" value="Genomic_DNA"/>
</dbReference>
<comment type="caution">
    <text evidence="7">The sequence shown here is derived from an EMBL/GenBank/DDBJ whole genome shotgun (WGS) entry which is preliminary data.</text>
</comment>
<dbReference type="OrthoDB" id="9815663at2"/>
<evidence type="ECO:0000256" key="3">
    <source>
        <dbReference type="ARBA" id="ARBA00022676"/>
    </source>
</evidence>
<evidence type="ECO:0000256" key="2">
    <source>
        <dbReference type="ARBA" id="ARBA00006962"/>
    </source>
</evidence>
<name>A0A559KAK7_9BACL</name>
<proteinExistence type="inferred from homology"/>
<dbReference type="InterPro" id="IPR009695">
    <property type="entry name" value="Diacylglyc_glucosyltr_N"/>
</dbReference>
<keyword evidence="4 7" id="KW-0808">Transferase</keyword>
<dbReference type="GO" id="GO:0016020">
    <property type="term" value="C:membrane"/>
    <property type="evidence" value="ECO:0007669"/>
    <property type="project" value="UniProtKB-SubCell"/>
</dbReference>
<evidence type="ECO:0000259" key="5">
    <source>
        <dbReference type="Pfam" id="PF04101"/>
    </source>
</evidence>
<dbReference type="Proteomes" id="UP000317036">
    <property type="component" value="Unassembled WGS sequence"/>
</dbReference>
<protein>
    <submittedName>
        <fullName evidence="7">Glycosyltransferase</fullName>
    </submittedName>
</protein>
<dbReference type="PANTHER" id="PTHR43025:SF3">
    <property type="entry name" value="MONOGALACTOSYLDIACYLGLYCEROL SYNTHASE 1, CHLOROPLASTIC"/>
    <property type="match status" value="1"/>
</dbReference>
<comment type="similarity">
    <text evidence="2">Belongs to the glycosyltransferase 28 family.</text>
</comment>
<dbReference type="AlphaFoldDB" id="A0A559KAK7"/>
<evidence type="ECO:0000313" key="7">
    <source>
        <dbReference type="EMBL" id="TVY09170.1"/>
    </source>
</evidence>
<dbReference type="SUPFAM" id="SSF53756">
    <property type="entry name" value="UDP-Glycosyltransferase/glycogen phosphorylase"/>
    <property type="match status" value="1"/>
</dbReference>
<dbReference type="Pfam" id="PF06925">
    <property type="entry name" value="MGDG_synth"/>
    <property type="match status" value="1"/>
</dbReference>
<sequence length="378" mass="42826">MEKSKLSIMILTARFGEGHLQASRALMQSFLDQGIEDIWMIDLLEEAHPLLNNISKKMYITSTKAIKYGIDYYGWSYYMTRKYRQHNPWRRYFNYLGEKKLREMIEEKRPNAIINVFPFAAAPEIAHGSDILSFTVLTDYALHSRWVHPGTDKYYVATPELKAELLTKGFEQDQIEVTGIPIRPSFYHISNQDNPFKKVLHPDKKTVLIAGGAYGVLSEIEGMIQSLLSRTDCQMAIVCGRNERMASQLREDFAGDPNVHIFGFIDNMQELMALSSCIVTKAGGLTLTEALTLSLPVFIYKPFGGQEKENALFFEGKGIARISYSVEELEAQLLTFLSDGAKANAMQLRMAPLHQAHAADRIVKDILQTMTQSLLQPV</sequence>
<dbReference type="Pfam" id="PF04101">
    <property type="entry name" value="Glyco_tran_28_C"/>
    <property type="match status" value="1"/>
</dbReference>
<comment type="subcellular location">
    <subcellularLocation>
        <location evidence="1">Membrane</location>
    </subcellularLocation>
</comment>
<keyword evidence="3" id="KW-0328">Glycosyltransferase</keyword>
<organism evidence="7 8">
    <name type="scientific">Paenibacillus cremeus</name>
    <dbReference type="NCBI Taxonomy" id="2163881"/>
    <lineage>
        <taxon>Bacteria</taxon>
        <taxon>Bacillati</taxon>
        <taxon>Bacillota</taxon>
        <taxon>Bacilli</taxon>
        <taxon>Bacillales</taxon>
        <taxon>Paenibacillaceae</taxon>
        <taxon>Paenibacillus</taxon>
    </lineage>
</organism>
<evidence type="ECO:0000256" key="1">
    <source>
        <dbReference type="ARBA" id="ARBA00004370"/>
    </source>
</evidence>
<dbReference type="RefSeq" id="WP_144847873.1">
    <property type="nucleotide sequence ID" value="NZ_VNJI01000016.1"/>
</dbReference>
<feature type="domain" description="Glycosyl transferase family 28 C-terminal" evidence="5">
    <location>
        <begin position="226"/>
        <end position="350"/>
    </location>
</feature>
<evidence type="ECO:0000256" key="4">
    <source>
        <dbReference type="ARBA" id="ARBA00022679"/>
    </source>
</evidence>
<feature type="domain" description="Diacylglycerol glucosyltransferase N-terminal" evidence="6">
    <location>
        <begin position="19"/>
        <end position="182"/>
    </location>
</feature>
<keyword evidence="8" id="KW-1185">Reference proteome</keyword>
<dbReference type="PANTHER" id="PTHR43025">
    <property type="entry name" value="MONOGALACTOSYLDIACYLGLYCEROL SYNTHASE"/>
    <property type="match status" value="1"/>
</dbReference>
<dbReference type="InterPro" id="IPR050519">
    <property type="entry name" value="Glycosyltransf_28_UgtP"/>
</dbReference>
<gene>
    <name evidence="7" type="ORF">FPZ49_14605</name>
</gene>